<evidence type="ECO:0000259" key="2">
    <source>
        <dbReference type="PROSITE" id="PS50110"/>
    </source>
</evidence>
<dbReference type="CDD" id="cd17557">
    <property type="entry name" value="REC_Rcp-like"/>
    <property type="match status" value="1"/>
</dbReference>
<sequence>MASVDEADETDLGEAIDILLVEPNPGDTRLFEENFRDAKLMNAVHAVTDGKEALDFLHQRGAYGDAPQPDLILLEPQLPGTSGMEVLSELKNEPPLDEIRVIVLTSSEMGEEIVRSHGLEADEYIRKPVETEEFIDFVREVEDFWFAIVKNESDD</sequence>
<dbReference type="STRING" id="543526.Htur_0524"/>
<dbReference type="OrthoDB" id="9652at2157"/>
<name>D2RVQ8_HALTV</name>
<dbReference type="SMART" id="SM00448">
    <property type="entry name" value="REC"/>
    <property type="match status" value="1"/>
</dbReference>
<accession>D2RVQ8</accession>
<proteinExistence type="predicted"/>
<dbReference type="PROSITE" id="PS50110">
    <property type="entry name" value="RESPONSE_REGULATORY"/>
    <property type="match status" value="1"/>
</dbReference>
<dbReference type="Proteomes" id="UP000001903">
    <property type="component" value="Chromosome"/>
</dbReference>
<dbReference type="Pfam" id="PF00072">
    <property type="entry name" value="Response_reg"/>
    <property type="match status" value="1"/>
</dbReference>
<dbReference type="InterPro" id="IPR001789">
    <property type="entry name" value="Sig_transdc_resp-reg_receiver"/>
</dbReference>
<dbReference type="Gene3D" id="3.40.50.2300">
    <property type="match status" value="1"/>
</dbReference>
<dbReference type="KEGG" id="htu:Htur_0524"/>
<dbReference type="InterPro" id="IPR052893">
    <property type="entry name" value="TCS_response_regulator"/>
</dbReference>
<reference evidence="3 4" key="1">
    <citation type="journal article" date="2010" name="Stand. Genomic Sci.">
        <title>Complete genome sequence of Haloterrigena turkmenica type strain (4k).</title>
        <authorList>
            <person name="Saunders E."/>
            <person name="Tindall B.J."/>
            <person name="Fahnrich R."/>
            <person name="Lapidus A."/>
            <person name="Copeland A."/>
            <person name="Del Rio T.G."/>
            <person name="Lucas S."/>
            <person name="Chen F."/>
            <person name="Tice H."/>
            <person name="Cheng J.F."/>
            <person name="Han C."/>
            <person name="Detter J.C."/>
            <person name="Bruce D."/>
            <person name="Goodwin L."/>
            <person name="Chain P."/>
            <person name="Pitluck S."/>
            <person name="Pati A."/>
            <person name="Ivanova N."/>
            <person name="Mavromatis K."/>
            <person name="Chen A."/>
            <person name="Palaniappan K."/>
            <person name="Land M."/>
            <person name="Hauser L."/>
            <person name="Chang Y.J."/>
            <person name="Jeffries C.D."/>
            <person name="Brettin T."/>
            <person name="Rohde M."/>
            <person name="Goker M."/>
            <person name="Bristow J."/>
            <person name="Eisen J.A."/>
            <person name="Markowitz V."/>
            <person name="Hugenholtz P."/>
            <person name="Klenk H.P."/>
            <person name="Kyrpides N.C."/>
        </authorList>
    </citation>
    <scope>NUCLEOTIDE SEQUENCE [LARGE SCALE GENOMIC DNA]</scope>
    <source>
        <strain evidence="4">ATCC 51198 / DSM 5511 / JCM 9101 / NCIMB 13204 / VKM B-1734 / 4k</strain>
    </source>
</reference>
<comment type="caution">
    <text evidence="1">Lacks conserved residue(s) required for the propagation of feature annotation.</text>
</comment>
<dbReference type="InterPro" id="IPR011006">
    <property type="entry name" value="CheY-like_superfamily"/>
</dbReference>
<dbReference type="PANTHER" id="PTHR44520:SF2">
    <property type="entry name" value="RESPONSE REGULATOR RCP1"/>
    <property type="match status" value="1"/>
</dbReference>
<dbReference type="SUPFAM" id="SSF52172">
    <property type="entry name" value="CheY-like"/>
    <property type="match status" value="1"/>
</dbReference>
<gene>
    <name evidence="3" type="ordered locus">Htur_0524</name>
</gene>
<protein>
    <submittedName>
        <fullName evidence="3">Response regulator receiver protein</fullName>
    </submittedName>
</protein>
<dbReference type="PANTHER" id="PTHR44520">
    <property type="entry name" value="RESPONSE REGULATOR RCP1-RELATED"/>
    <property type="match status" value="1"/>
</dbReference>
<dbReference type="EMBL" id="CP001860">
    <property type="protein sequence ID" value="ADB59422.1"/>
    <property type="molecule type" value="Genomic_DNA"/>
</dbReference>
<dbReference type="GeneID" id="8741106"/>
<evidence type="ECO:0000313" key="3">
    <source>
        <dbReference type="EMBL" id="ADB59422.1"/>
    </source>
</evidence>
<keyword evidence="4" id="KW-1185">Reference proteome</keyword>
<evidence type="ECO:0000256" key="1">
    <source>
        <dbReference type="PROSITE-ProRule" id="PRU00169"/>
    </source>
</evidence>
<dbReference type="eggNOG" id="arCOG02589">
    <property type="taxonomic scope" value="Archaea"/>
</dbReference>
<feature type="domain" description="Response regulatory" evidence="2">
    <location>
        <begin position="17"/>
        <end position="142"/>
    </location>
</feature>
<evidence type="ECO:0000313" key="4">
    <source>
        <dbReference type="Proteomes" id="UP000001903"/>
    </source>
</evidence>
<dbReference type="AlphaFoldDB" id="D2RVQ8"/>
<dbReference type="RefSeq" id="WP_012941743.1">
    <property type="nucleotide sequence ID" value="NC_013743.1"/>
</dbReference>
<dbReference type="HOGENOM" id="CLU_000445_69_17_2"/>
<dbReference type="GO" id="GO:0000160">
    <property type="term" value="P:phosphorelay signal transduction system"/>
    <property type="evidence" value="ECO:0007669"/>
    <property type="project" value="InterPro"/>
</dbReference>
<organism evidence="3 4">
    <name type="scientific">Haloterrigena turkmenica (strain ATCC 51198 / DSM 5511 / JCM 9101 / NCIMB 13204 / VKM B-1734 / 4k)</name>
    <name type="common">Halococcus turkmenicus</name>
    <dbReference type="NCBI Taxonomy" id="543526"/>
    <lineage>
        <taxon>Archaea</taxon>
        <taxon>Methanobacteriati</taxon>
        <taxon>Methanobacteriota</taxon>
        <taxon>Stenosarchaea group</taxon>
        <taxon>Halobacteria</taxon>
        <taxon>Halobacteriales</taxon>
        <taxon>Natrialbaceae</taxon>
        <taxon>Haloterrigena</taxon>
    </lineage>
</organism>